<dbReference type="Pfam" id="PF12796">
    <property type="entry name" value="Ank_2"/>
    <property type="match status" value="1"/>
</dbReference>
<evidence type="ECO:0000259" key="3">
    <source>
        <dbReference type="PROSITE" id="PS50053"/>
    </source>
</evidence>
<dbReference type="InterPro" id="IPR039323">
    <property type="entry name" value="ANKRD_45/46/60"/>
</dbReference>
<name>A0A6D2W0A5_PANTR</name>
<evidence type="ECO:0000313" key="6">
    <source>
        <dbReference type="VGNC" id="VGNC:6038"/>
    </source>
</evidence>
<feature type="compositionally biased region" description="Low complexity" evidence="2">
    <location>
        <begin position="27"/>
        <end position="45"/>
    </location>
</feature>
<feature type="compositionally biased region" description="Gly residues" evidence="2">
    <location>
        <begin position="15"/>
        <end position="26"/>
    </location>
</feature>
<dbReference type="GeneID" id="469983"/>
<dbReference type="SMART" id="SM00248">
    <property type="entry name" value="ANK"/>
    <property type="match status" value="2"/>
</dbReference>
<dbReference type="PROSITE" id="PS50088">
    <property type="entry name" value="ANK_REPEAT"/>
    <property type="match status" value="2"/>
</dbReference>
<feature type="repeat" description="ANK" evidence="1">
    <location>
        <begin position="222"/>
        <end position="254"/>
    </location>
</feature>
<proteinExistence type="predicted"/>
<feature type="region of interest" description="Disordered" evidence="2">
    <location>
        <begin position="1"/>
        <end position="61"/>
    </location>
</feature>
<dbReference type="KEGG" id="ptr:469983"/>
<feature type="domain" description="Ubiquitin-like" evidence="3">
    <location>
        <begin position="99"/>
        <end position="175"/>
    </location>
</feature>
<feature type="compositionally biased region" description="Low complexity" evidence="2">
    <location>
        <begin position="1"/>
        <end position="14"/>
    </location>
</feature>
<dbReference type="InterPro" id="IPR002110">
    <property type="entry name" value="Ankyrin_rpt"/>
</dbReference>
<dbReference type="AlphaFoldDB" id="A0A6D2W0A5"/>
<dbReference type="Proteomes" id="UP000236370">
    <property type="component" value="Unassembled WGS sequence"/>
</dbReference>
<dbReference type="InterPro" id="IPR029071">
    <property type="entry name" value="Ubiquitin-like_domsf"/>
</dbReference>
<keyword evidence="1" id="KW-0040">ANK repeat</keyword>
<dbReference type="EMBL" id="NBAG03000481">
    <property type="protein sequence ID" value="PNI20398.1"/>
    <property type="molecule type" value="Genomic_DNA"/>
</dbReference>
<dbReference type="Gene3D" id="3.10.20.90">
    <property type="entry name" value="Phosphatidylinositol 3-kinase Catalytic Subunit, Chain A, domain 1"/>
    <property type="match status" value="1"/>
</dbReference>
<evidence type="ECO:0000313" key="5">
    <source>
        <dbReference type="Proteomes" id="UP000236370"/>
    </source>
</evidence>
<dbReference type="InterPro" id="IPR036770">
    <property type="entry name" value="Ankyrin_rpt-contain_sf"/>
</dbReference>
<evidence type="ECO:0000256" key="1">
    <source>
        <dbReference type="PROSITE-ProRule" id="PRU00023"/>
    </source>
</evidence>
<accession>A0A6D2W0A5</accession>
<protein>
    <submittedName>
        <fullName evidence="4">ANKRD60 isoform 1</fullName>
    </submittedName>
</protein>
<sequence length="348" mass="37776">MTRGRAWAMRRAAAGAGGARAAGPTGGASRLHPNAGRRSGARAGAQGCGGPRVGSAGSAGSRALPAQPLACARGRSQRLVCDPKAASALPDLAPDVFVLRVRLEETGEMFRVANCRGDMTVRELKEELDLMVGIPFNLQRLQYLDEGVLMDDTTLKFHDVIPGGIISLCIWHHDGWTELVLAAVEGDPSKLSCLGLTEDSFYRTANSEHFEGEKWKQWTSQRAFVALYVASHRGHFDAVQYLLEHGASCLSRSPLGRTPLHVAAAMGRSDCIILLLQHGASIHDRDAKGETPISIAHRLNHTLSERQMVLLHRIAKSGIRDLNDLVMKNALQRVKSGFRSEKMTMAPH</sequence>
<dbReference type="SUPFAM" id="SSF48403">
    <property type="entry name" value="Ankyrin repeat"/>
    <property type="match status" value="1"/>
</dbReference>
<reference evidence="4 5" key="1">
    <citation type="submission" date="2017-12" db="EMBL/GenBank/DDBJ databases">
        <title>High-resolution comparative analysis of great ape genomes.</title>
        <authorList>
            <person name="Pollen A."/>
            <person name="Hastie A."/>
            <person name="Hormozdiari F."/>
            <person name="Dougherty M."/>
            <person name="Liu R."/>
            <person name="Chaisson M."/>
            <person name="Hoppe E."/>
            <person name="Hill C."/>
            <person name="Pang A."/>
            <person name="Hillier L."/>
            <person name="Baker C."/>
            <person name="Armstrong J."/>
            <person name="Shendure J."/>
            <person name="Paten B."/>
            <person name="Wilson R."/>
            <person name="Chao H."/>
            <person name="Schneider V."/>
            <person name="Ventura M."/>
            <person name="Kronenberg Z."/>
            <person name="Murali S."/>
            <person name="Gordon D."/>
            <person name="Cantsilieris S."/>
            <person name="Munson K."/>
            <person name="Nelson B."/>
            <person name="Raja A."/>
            <person name="Underwood J."/>
            <person name="Diekhans M."/>
            <person name="Fiddes I."/>
            <person name="Haussler D."/>
            <person name="Eichler E."/>
        </authorList>
    </citation>
    <scope>NUCLEOTIDE SEQUENCE [LARGE SCALE GENOMIC DNA]</scope>
    <source>
        <strain evidence="4">Yerkes chimp pedigree #C0471</strain>
    </source>
</reference>
<dbReference type="OMA" id="KWKQWTS"/>
<comment type="caution">
    <text evidence="4">The sequence shown here is derived from an EMBL/GenBank/DDBJ whole genome shotgun (WGS) entry which is preliminary data.</text>
</comment>
<dbReference type="Gene3D" id="1.25.40.20">
    <property type="entry name" value="Ankyrin repeat-containing domain"/>
    <property type="match status" value="1"/>
</dbReference>
<organism evidence="4 5">
    <name type="scientific">Pan troglodytes</name>
    <name type="common">Chimpanzee</name>
    <dbReference type="NCBI Taxonomy" id="9598"/>
    <lineage>
        <taxon>Eukaryota</taxon>
        <taxon>Metazoa</taxon>
        <taxon>Chordata</taxon>
        <taxon>Craniata</taxon>
        <taxon>Vertebrata</taxon>
        <taxon>Euteleostomi</taxon>
        <taxon>Mammalia</taxon>
        <taxon>Eutheria</taxon>
        <taxon>Euarchontoglires</taxon>
        <taxon>Primates</taxon>
        <taxon>Haplorrhini</taxon>
        <taxon>Catarrhini</taxon>
        <taxon>Hominidae</taxon>
        <taxon>Pan</taxon>
    </lineage>
</organism>
<dbReference type="PROSITE" id="PS50053">
    <property type="entry name" value="UBIQUITIN_2"/>
    <property type="match status" value="1"/>
</dbReference>
<dbReference type="CDD" id="cd17063">
    <property type="entry name" value="Ubl_ANKRD60"/>
    <property type="match status" value="1"/>
</dbReference>
<feature type="repeat" description="ANK" evidence="1">
    <location>
        <begin position="255"/>
        <end position="287"/>
    </location>
</feature>
<dbReference type="PANTHER" id="PTHR22677">
    <property type="entry name" value="ANKYRIN REPEAT DOMAIN-CONTAINING PROTEIN 60"/>
    <property type="match status" value="1"/>
</dbReference>
<dbReference type="PROSITE" id="PS50297">
    <property type="entry name" value="ANK_REP_REGION"/>
    <property type="match status" value="2"/>
</dbReference>
<dbReference type="PANTHER" id="PTHR22677:SF3">
    <property type="entry name" value="ANKYRIN REPEAT DOMAIN-CONTAINING PROTEIN 60"/>
    <property type="match status" value="1"/>
</dbReference>
<evidence type="ECO:0000256" key="2">
    <source>
        <dbReference type="SAM" id="MobiDB-lite"/>
    </source>
</evidence>
<dbReference type="InterPro" id="IPR000626">
    <property type="entry name" value="Ubiquitin-like_dom"/>
</dbReference>
<evidence type="ECO:0000313" key="4">
    <source>
        <dbReference type="EMBL" id="PNI20398.1"/>
    </source>
</evidence>
<dbReference type="VGNC" id="VGNC:6038">
    <property type="gene designation" value="ANKRD60"/>
</dbReference>
<gene>
    <name evidence="6" type="primary">ANKRD60</name>
    <name evidence="4" type="ORF">CK820_G0048803</name>
</gene>
<dbReference type="SUPFAM" id="SSF54236">
    <property type="entry name" value="Ubiquitin-like"/>
    <property type="match status" value="1"/>
</dbReference>